<dbReference type="InterPro" id="IPR011010">
    <property type="entry name" value="DNA_brk_join_enz"/>
</dbReference>
<dbReference type="Proteomes" id="UP000245778">
    <property type="component" value="Unassembled WGS sequence"/>
</dbReference>
<sequence>MSRKRIGKNVAYDTEKKLYYAYFDGGRGKNGRRERWTRTFRSEREAVQAVETFAAERREGGLPAAEAITVGAWLDYWLEEIVRPNLEYTTYYCYANIIRNHLKPSLGRVLLRELTPLRIQQYYTQMIKGKGLSPNTVHKHHILLHTALKLAFRQEILGSNPVDRVEPPRARAARQLYYTPQELKLLFQAAEGGRMELIVKLAGYLGLRRGEICGLRWENIDFRKKVLSVRLARTTAGGTVVEKPPKTPNSLRSLGFAGLEDLERLLRRTREEQRAAVCAGLAEDTGFVLADRRGRPWNPNQVTRAMEAFVEVNGLPPITLHGLRHTFASVANSAHIPLPDISRALGHKDVVVTGRVYTHIFDQTHVEAVSAVARSIRGA</sequence>
<evidence type="ECO:0000256" key="5">
    <source>
        <dbReference type="ARBA" id="ARBA00023172"/>
    </source>
</evidence>
<evidence type="ECO:0000256" key="4">
    <source>
        <dbReference type="ARBA" id="ARBA00023125"/>
    </source>
</evidence>
<keyword evidence="5" id="KW-0233">DNA recombination</keyword>
<dbReference type="SUPFAM" id="SSF56349">
    <property type="entry name" value="DNA breaking-rejoining enzymes"/>
    <property type="match status" value="1"/>
</dbReference>
<dbReference type="InterPro" id="IPR010998">
    <property type="entry name" value="Integrase_recombinase_N"/>
</dbReference>
<dbReference type="GeneID" id="93230383"/>
<evidence type="ECO:0000259" key="8">
    <source>
        <dbReference type="PROSITE" id="PS51900"/>
    </source>
</evidence>
<comment type="similarity">
    <text evidence="2">Belongs to the 'phage' integrase family.</text>
</comment>
<dbReference type="GO" id="GO:0015074">
    <property type="term" value="P:DNA integration"/>
    <property type="evidence" value="ECO:0007669"/>
    <property type="project" value="UniProtKB-KW"/>
</dbReference>
<dbReference type="RefSeq" id="WP_033116978.1">
    <property type="nucleotide sequence ID" value="NZ_CAUFHD010000004.1"/>
</dbReference>
<evidence type="ECO:0000256" key="3">
    <source>
        <dbReference type="ARBA" id="ARBA00022908"/>
    </source>
</evidence>
<keyword evidence="4 6" id="KW-0238">DNA-binding</keyword>
<evidence type="ECO:0000256" key="1">
    <source>
        <dbReference type="ARBA" id="ARBA00003283"/>
    </source>
</evidence>
<dbReference type="Gene3D" id="1.10.443.10">
    <property type="entry name" value="Intergrase catalytic core"/>
    <property type="match status" value="1"/>
</dbReference>
<dbReference type="InterPro" id="IPR002104">
    <property type="entry name" value="Integrase_catalytic"/>
</dbReference>
<dbReference type="PANTHER" id="PTHR30349">
    <property type="entry name" value="PHAGE INTEGRASE-RELATED"/>
    <property type="match status" value="1"/>
</dbReference>
<evidence type="ECO:0000313" key="10">
    <source>
        <dbReference type="Proteomes" id="UP000245778"/>
    </source>
</evidence>
<comment type="caution">
    <text evidence="9">The sequence shown here is derived from an EMBL/GenBank/DDBJ whole genome shotgun (WGS) entry which is preliminary data.</text>
</comment>
<dbReference type="InterPro" id="IPR013762">
    <property type="entry name" value="Integrase-like_cat_sf"/>
</dbReference>
<dbReference type="CDD" id="cd01189">
    <property type="entry name" value="INT_ICEBs1_C_like"/>
    <property type="match status" value="1"/>
</dbReference>
<dbReference type="EMBL" id="QEKK01000017">
    <property type="protein sequence ID" value="PVY46321.1"/>
    <property type="molecule type" value="Genomic_DNA"/>
</dbReference>
<feature type="domain" description="Core-binding (CB)" evidence="8">
    <location>
        <begin position="68"/>
        <end position="152"/>
    </location>
</feature>
<dbReference type="Pfam" id="PF00589">
    <property type="entry name" value="Phage_integrase"/>
    <property type="match status" value="1"/>
</dbReference>
<dbReference type="PROSITE" id="PS51898">
    <property type="entry name" value="TYR_RECOMBINASE"/>
    <property type="match status" value="1"/>
</dbReference>
<evidence type="ECO:0000256" key="2">
    <source>
        <dbReference type="ARBA" id="ARBA00008857"/>
    </source>
</evidence>
<dbReference type="InterPro" id="IPR044068">
    <property type="entry name" value="CB"/>
</dbReference>
<dbReference type="GO" id="GO:0006310">
    <property type="term" value="P:DNA recombination"/>
    <property type="evidence" value="ECO:0007669"/>
    <property type="project" value="UniProtKB-KW"/>
</dbReference>
<dbReference type="InterPro" id="IPR004107">
    <property type="entry name" value="Integrase_SAM-like_N"/>
</dbReference>
<dbReference type="Gene3D" id="1.10.150.130">
    <property type="match status" value="1"/>
</dbReference>
<protein>
    <submittedName>
        <fullName evidence="9">Site-specific recombinase XerD</fullName>
    </submittedName>
</protein>
<comment type="function">
    <text evidence="1">Site-specific tyrosine recombinase, which acts by catalyzing the cutting and rejoining of the recombining DNA molecules.</text>
</comment>
<dbReference type="GO" id="GO:0003677">
    <property type="term" value="F:DNA binding"/>
    <property type="evidence" value="ECO:0007669"/>
    <property type="project" value="UniProtKB-UniRule"/>
</dbReference>
<keyword evidence="3" id="KW-0229">DNA integration</keyword>
<proteinExistence type="inferred from homology"/>
<feature type="domain" description="Tyr recombinase" evidence="7">
    <location>
        <begin position="173"/>
        <end position="371"/>
    </location>
</feature>
<dbReference type="InterPro" id="IPR050090">
    <property type="entry name" value="Tyrosine_recombinase_XerCD"/>
</dbReference>
<dbReference type="OrthoDB" id="9785687at2"/>
<dbReference type="Pfam" id="PF14659">
    <property type="entry name" value="Phage_int_SAM_3"/>
    <property type="match status" value="1"/>
</dbReference>
<dbReference type="PANTHER" id="PTHR30349:SF91">
    <property type="entry name" value="INTA PROTEIN"/>
    <property type="match status" value="1"/>
</dbReference>
<evidence type="ECO:0000313" key="9">
    <source>
        <dbReference type="EMBL" id="PVY46321.1"/>
    </source>
</evidence>
<dbReference type="AlphaFoldDB" id="A0A2U1BCJ5"/>
<evidence type="ECO:0000259" key="7">
    <source>
        <dbReference type="PROSITE" id="PS51898"/>
    </source>
</evidence>
<name>A0A2U1BCJ5_9FIRM</name>
<evidence type="ECO:0000256" key="6">
    <source>
        <dbReference type="PROSITE-ProRule" id="PRU01248"/>
    </source>
</evidence>
<dbReference type="PROSITE" id="PS51900">
    <property type="entry name" value="CB"/>
    <property type="match status" value="1"/>
</dbReference>
<gene>
    <name evidence="9" type="ORF">C7373_11728</name>
</gene>
<accession>A0A2U1BCJ5</accession>
<reference evidence="9 10" key="1">
    <citation type="submission" date="2018-04" db="EMBL/GenBank/DDBJ databases">
        <title>Genomic Encyclopedia of Type Strains, Phase IV (KMG-IV): sequencing the most valuable type-strain genomes for metagenomic binning, comparative biology and taxonomic classification.</title>
        <authorList>
            <person name="Goeker M."/>
        </authorList>
    </citation>
    <scope>NUCLEOTIDE SEQUENCE [LARGE SCALE GENOMIC DNA]</scope>
    <source>
        <strain evidence="9 10">DSM 26588</strain>
    </source>
</reference>
<organism evidence="9 10">
    <name type="scientific">Intestinimonas butyriciproducens</name>
    <dbReference type="NCBI Taxonomy" id="1297617"/>
    <lineage>
        <taxon>Bacteria</taxon>
        <taxon>Bacillati</taxon>
        <taxon>Bacillota</taxon>
        <taxon>Clostridia</taxon>
        <taxon>Eubacteriales</taxon>
        <taxon>Intestinimonas</taxon>
    </lineage>
</organism>